<name>A0AAN9SDX3_PSOTE</name>
<sequence>MTSHNLKIHEQCRVAPPPSPTQTSLPLTFFDLIWLRLHPLEPTFFYSLPPTQSHPSFFYANMIKKRVLSKWDMVEESGAEPSVSAAKPHTLSSFVVSCAHALVCMAKAVHGVEREKEKFACQGGDNIVGLAESRDGSGGVEVGLVLKKHQMDLFRALFHQGLSHD</sequence>
<dbReference type="GO" id="GO:0016747">
    <property type="term" value="F:acyltransferase activity, transferring groups other than amino-acyl groups"/>
    <property type="evidence" value="ECO:0007669"/>
    <property type="project" value="UniProtKB-ARBA"/>
</dbReference>
<gene>
    <name evidence="3" type="ORF">VNO78_15045</name>
</gene>
<dbReference type="PANTHER" id="PTHR31625">
    <property type="match status" value="1"/>
</dbReference>
<reference evidence="3 4" key="1">
    <citation type="submission" date="2024-01" db="EMBL/GenBank/DDBJ databases">
        <title>The genomes of 5 underutilized Papilionoideae crops provide insights into root nodulation and disease resistanc.</title>
        <authorList>
            <person name="Jiang F."/>
        </authorList>
    </citation>
    <scope>NUCLEOTIDE SEQUENCE [LARGE SCALE GENOMIC DNA]</scope>
    <source>
        <strain evidence="3">DUOXIRENSHENG_FW03</strain>
        <tissue evidence="3">Leaves</tissue>
    </source>
</reference>
<dbReference type="EMBL" id="JAYMYS010000004">
    <property type="protein sequence ID" value="KAK7394516.1"/>
    <property type="molecule type" value="Genomic_DNA"/>
</dbReference>
<proteinExistence type="predicted"/>
<protein>
    <submittedName>
        <fullName evidence="3">Uncharacterized protein</fullName>
    </submittedName>
</protein>
<dbReference type="InterPro" id="IPR051504">
    <property type="entry name" value="Plant_metabolite_acyltrans"/>
</dbReference>
<dbReference type="Gene3D" id="3.30.559.10">
    <property type="entry name" value="Chloramphenicol acetyltransferase-like domain"/>
    <property type="match status" value="2"/>
</dbReference>
<evidence type="ECO:0000313" key="3">
    <source>
        <dbReference type="EMBL" id="KAK7394516.1"/>
    </source>
</evidence>
<accession>A0AAN9SDX3</accession>
<dbReference type="Proteomes" id="UP001386955">
    <property type="component" value="Unassembled WGS sequence"/>
</dbReference>
<keyword evidence="2" id="KW-0012">Acyltransferase</keyword>
<evidence type="ECO:0000256" key="2">
    <source>
        <dbReference type="ARBA" id="ARBA00023315"/>
    </source>
</evidence>
<keyword evidence="1" id="KW-0808">Transferase</keyword>
<evidence type="ECO:0000313" key="4">
    <source>
        <dbReference type="Proteomes" id="UP001386955"/>
    </source>
</evidence>
<dbReference type="AlphaFoldDB" id="A0AAN9SDX3"/>
<keyword evidence="4" id="KW-1185">Reference proteome</keyword>
<comment type="caution">
    <text evidence="3">The sequence shown here is derived from an EMBL/GenBank/DDBJ whole genome shotgun (WGS) entry which is preliminary data.</text>
</comment>
<evidence type="ECO:0000256" key="1">
    <source>
        <dbReference type="ARBA" id="ARBA00022679"/>
    </source>
</evidence>
<dbReference type="InterPro" id="IPR023213">
    <property type="entry name" value="CAT-like_dom_sf"/>
</dbReference>
<organism evidence="3 4">
    <name type="scientific">Psophocarpus tetragonolobus</name>
    <name type="common">Winged bean</name>
    <name type="synonym">Dolichos tetragonolobus</name>
    <dbReference type="NCBI Taxonomy" id="3891"/>
    <lineage>
        <taxon>Eukaryota</taxon>
        <taxon>Viridiplantae</taxon>
        <taxon>Streptophyta</taxon>
        <taxon>Embryophyta</taxon>
        <taxon>Tracheophyta</taxon>
        <taxon>Spermatophyta</taxon>
        <taxon>Magnoliopsida</taxon>
        <taxon>eudicotyledons</taxon>
        <taxon>Gunneridae</taxon>
        <taxon>Pentapetalae</taxon>
        <taxon>rosids</taxon>
        <taxon>fabids</taxon>
        <taxon>Fabales</taxon>
        <taxon>Fabaceae</taxon>
        <taxon>Papilionoideae</taxon>
        <taxon>50 kb inversion clade</taxon>
        <taxon>NPAAA clade</taxon>
        <taxon>indigoferoid/millettioid clade</taxon>
        <taxon>Phaseoleae</taxon>
        <taxon>Psophocarpus</taxon>
    </lineage>
</organism>